<evidence type="ECO:0000313" key="4">
    <source>
        <dbReference type="Proteomes" id="UP000474957"/>
    </source>
</evidence>
<keyword evidence="4" id="KW-1185">Reference proteome</keyword>
<dbReference type="PANTHER" id="PTHR34387">
    <property type="entry name" value="SLR1258 PROTEIN"/>
    <property type="match status" value="1"/>
</dbReference>
<reference evidence="3 4" key="1">
    <citation type="submission" date="2019-10" db="EMBL/GenBank/DDBJ databases">
        <title>Cognatihalovulum marinum gen. nov. sp. nov., a new member of the family Rhodobacteraceae isolated from deep seawater of the Northwest Indian Ocean.</title>
        <authorList>
            <person name="Ruan C."/>
            <person name="Wang J."/>
            <person name="Zheng X."/>
            <person name="Song L."/>
            <person name="Zhu Y."/>
            <person name="Huang Y."/>
            <person name="Lu Z."/>
            <person name="Du W."/>
            <person name="Huang L."/>
            <person name="Dai X."/>
        </authorList>
    </citation>
    <scope>NUCLEOTIDE SEQUENCE [LARGE SCALE GENOMIC DNA]</scope>
    <source>
        <strain evidence="3 4">2CG4</strain>
    </source>
</reference>
<dbReference type="Pfam" id="PF04402">
    <property type="entry name" value="SIMPL"/>
    <property type="match status" value="1"/>
</dbReference>
<feature type="chain" id="PRO_5026958242" evidence="2">
    <location>
        <begin position="21"/>
        <end position="236"/>
    </location>
</feature>
<evidence type="ECO:0000313" key="3">
    <source>
        <dbReference type="EMBL" id="MSU91373.1"/>
    </source>
</evidence>
<dbReference type="InterPro" id="IPR052022">
    <property type="entry name" value="26kDa_periplasmic_antigen"/>
</dbReference>
<dbReference type="Proteomes" id="UP000474957">
    <property type="component" value="Unassembled WGS sequence"/>
</dbReference>
<organism evidence="3 4">
    <name type="scientific">Halovulum marinum</name>
    <dbReference type="NCBI Taxonomy" id="2662447"/>
    <lineage>
        <taxon>Bacteria</taxon>
        <taxon>Pseudomonadati</taxon>
        <taxon>Pseudomonadota</taxon>
        <taxon>Alphaproteobacteria</taxon>
        <taxon>Rhodobacterales</taxon>
        <taxon>Paracoccaceae</taxon>
        <taxon>Halovulum</taxon>
    </lineage>
</organism>
<dbReference type="GO" id="GO:0006974">
    <property type="term" value="P:DNA damage response"/>
    <property type="evidence" value="ECO:0007669"/>
    <property type="project" value="TreeGrafter"/>
</dbReference>
<accession>A0A6L5Z494</accession>
<evidence type="ECO:0000256" key="2">
    <source>
        <dbReference type="SAM" id="SignalP"/>
    </source>
</evidence>
<dbReference type="Gene3D" id="3.30.110.170">
    <property type="entry name" value="Protein of unknown function (DUF541), domain 1"/>
    <property type="match status" value="1"/>
</dbReference>
<evidence type="ECO:0000256" key="1">
    <source>
        <dbReference type="SAM" id="MobiDB-lite"/>
    </source>
</evidence>
<dbReference type="InterPro" id="IPR007497">
    <property type="entry name" value="SIMPL/DUF541"/>
</dbReference>
<feature type="signal peptide" evidence="2">
    <location>
        <begin position="1"/>
        <end position="20"/>
    </location>
</feature>
<dbReference type="PANTHER" id="PTHR34387:SF1">
    <property type="entry name" value="PERIPLASMIC IMMUNOGENIC PROTEIN"/>
    <property type="match status" value="1"/>
</dbReference>
<dbReference type="Gene3D" id="3.30.70.2970">
    <property type="entry name" value="Protein of unknown function (DUF541), domain 2"/>
    <property type="match status" value="1"/>
</dbReference>
<comment type="caution">
    <text evidence="3">The sequence shown here is derived from an EMBL/GenBank/DDBJ whole genome shotgun (WGS) entry which is preliminary data.</text>
</comment>
<keyword evidence="2" id="KW-0732">Signal</keyword>
<proteinExistence type="predicted"/>
<sequence length="236" mass="24282">MMMRSLIPLALLAFSLPALAQEPPPPRIQVTGEGEVAAAPDMAQVQIGVTTESGTAAAALDANSEATAAVLARLAEQGVAEADMQTGNLSLYPRRDDRRSQNGGGLDEPPIVGFVANHTVSVTIRQLDSLGGVLDAVVSDGANTLGGLSFGLQDPAEALDAARREAVADAMRKAELYAEAAGVVLGPVRAISEPVMQDGPMPMMAMEADMMRGAVPVAEGEVKVTATVTMSFAIGE</sequence>
<feature type="region of interest" description="Disordered" evidence="1">
    <location>
        <begin position="88"/>
        <end position="109"/>
    </location>
</feature>
<gene>
    <name evidence="3" type="ORF">GE300_17470</name>
</gene>
<dbReference type="AlphaFoldDB" id="A0A6L5Z494"/>
<name>A0A6L5Z494_9RHOB</name>
<protein>
    <submittedName>
        <fullName evidence="3">DUF541 domain-containing protein</fullName>
    </submittedName>
</protein>
<dbReference type="EMBL" id="WIND01000018">
    <property type="protein sequence ID" value="MSU91373.1"/>
    <property type="molecule type" value="Genomic_DNA"/>
</dbReference>